<gene>
    <name evidence="2" type="ORF">MRATA1EN1_LOCUS24840</name>
</gene>
<keyword evidence="3" id="KW-1185">Reference proteome</keyword>
<evidence type="ECO:0000313" key="2">
    <source>
        <dbReference type="EMBL" id="CAI9175878.1"/>
    </source>
</evidence>
<feature type="compositionally biased region" description="Basic residues" evidence="1">
    <location>
        <begin position="102"/>
        <end position="115"/>
    </location>
</feature>
<dbReference type="Proteomes" id="UP001176941">
    <property type="component" value="Chromosome 5"/>
</dbReference>
<sequence length="160" mass="17189">MGPWRPSSVPETCRPSRGKKKRASEKPAFEFVPDGRGAQNAAEAALSLAPRLGGWPALELHPWTRRHLLWSSWAGAAAGPGPVRGAGTLLTGCGALTPSQRPTRRQRRRQGRQRGSRLPGSSAPSRGGGERCCCGWRKPPPLSPYRTRSPELSLALRPGG</sequence>
<organism evidence="2 3">
    <name type="scientific">Rangifer tarandus platyrhynchus</name>
    <name type="common">Svalbard reindeer</name>
    <dbReference type="NCBI Taxonomy" id="3082113"/>
    <lineage>
        <taxon>Eukaryota</taxon>
        <taxon>Metazoa</taxon>
        <taxon>Chordata</taxon>
        <taxon>Craniata</taxon>
        <taxon>Vertebrata</taxon>
        <taxon>Euteleostomi</taxon>
        <taxon>Mammalia</taxon>
        <taxon>Eutheria</taxon>
        <taxon>Laurasiatheria</taxon>
        <taxon>Artiodactyla</taxon>
        <taxon>Ruminantia</taxon>
        <taxon>Pecora</taxon>
        <taxon>Cervidae</taxon>
        <taxon>Odocoileinae</taxon>
        <taxon>Rangifer</taxon>
    </lineage>
</organism>
<feature type="region of interest" description="Disordered" evidence="1">
    <location>
        <begin position="93"/>
        <end position="160"/>
    </location>
</feature>
<feature type="region of interest" description="Disordered" evidence="1">
    <location>
        <begin position="1"/>
        <end position="37"/>
    </location>
</feature>
<evidence type="ECO:0000256" key="1">
    <source>
        <dbReference type="SAM" id="MobiDB-lite"/>
    </source>
</evidence>
<dbReference type="EMBL" id="OX459941">
    <property type="protein sequence ID" value="CAI9175878.1"/>
    <property type="molecule type" value="Genomic_DNA"/>
</dbReference>
<evidence type="ECO:0000313" key="3">
    <source>
        <dbReference type="Proteomes" id="UP001176941"/>
    </source>
</evidence>
<accession>A0ABN8ZTJ4</accession>
<reference evidence="2" key="1">
    <citation type="submission" date="2023-04" db="EMBL/GenBank/DDBJ databases">
        <authorList>
            <consortium name="ELIXIR-Norway"/>
        </authorList>
    </citation>
    <scope>NUCLEOTIDE SEQUENCE [LARGE SCALE GENOMIC DNA]</scope>
</reference>
<protein>
    <submittedName>
        <fullName evidence="2">Uncharacterized protein</fullName>
    </submittedName>
</protein>
<name>A0ABN8ZTJ4_RANTA</name>
<proteinExistence type="predicted"/>